<gene>
    <name evidence="1" type="ORF">B7C51_24005</name>
</gene>
<evidence type="ECO:0000313" key="2">
    <source>
        <dbReference type="Proteomes" id="UP000192727"/>
    </source>
</evidence>
<dbReference type="EMBL" id="CP020557">
    <property type="protein sequence ID" value="ARF70249.1"/>
    <property type="molecule type" value="Genomic_DNA"/>
</dbReference>
<evidence type="ECO:0000313" key="1">
    <source>
        <dbReference type="EMBL" id="ARF70249.1"/>
    </source>
</evidence>
<name>A0A1U9YSW1_9BACL</name>
<proteinExistence type="predicted"/>
<dbReference type="AlphaFoldDB" id="A0A1U9YSW1"/>
<dbReference type="Proteomes" id="UP000192727">
    <property type="component" value="Chromosome"/>
</dbReference>
<organism evidence="1 2">
    <name type="scientific">Paenibacillus larvae subsp. pulvifaciens</name>
    <dbReference type="NCBI Taxonomy" id="1477"/>
    <lineage>
        <taxon>Bacteria</taxon>
        <taxon>Bacillati</taxon>
        <taxon>Bacillota</taxon>
        <taxon>Bacilli</taxon>
        <taxon>Bacillales</taxon>
        <taxon>Paenibacillaceae</taxon>
        <taxon>Paenibacillus</taxon>
    </lineage>
</organism>
<sequence length="128" mass="13231">MSASPIIQEKEAKVWVGHLVCAVLNDGSYYVGKVIDVNNGEIVLEGVKGDGRLSGDVSQKDKAQVSGFLGSLLGGGRGAGPAAFGSGGGNLSPGKAGGQGFFGKVWPSMRLGLGMLKFLWPMFSKFLI</sequence>
<dbReference type="RefSeq" id="WP_077995358.1">
    <property type="nucleotide sequence ID" value="NZ_CP020557.1"/>
</dbReference>
<accession>A0A1U9YSW1</accession>
<protein>
    <submittedName>
        <fullName evidence="1">Uncharacterized protein</fullName>
    </submittedName>
</protein>
<reference evidence="1 2" key="1">
    <citation type="submission" date="2017-03" db="EMBL/GenBank/DDBJ databases">
        <title>Paenibacillus larvae genome sequencing.</title>
        <authorList>
            <person name="Dingman D.W."/>
        </authorList>
    </citation>
    <scope>NUCLEOTIDE SEQUENCE [LARGE SCALE GENOMIC DNA]</scope>
    <source>
        <strain evidence="1 2">SAG 10367</strain>
    </source>
</reference>